<proteinExistence type="predicted"/>
<feature type="binding site" evidence="1">
    <location>
        <position position="236"/>
    </location>
    <ligand>
        <name>[2Fe-2S] cluster</name>
        <dbReference type="ChEBI" id="CHEBI:190135"/>
    </ligand>
</feature>
<dbReference type="GO" id="GO:0046872">
    <property type="term" value="F:metal ion binding"/>
    <property type="evidence" value="ECO:0007669"/>
    <property type="project" value="UniProtKB-KW"/>
</dbReference>
<dbReference type="GO" id="GO:0006221">
    <property type="term" value="P:pyrimidine nucleotide biosynthetic process"/>
    <property type="evidence" value="ECO:0007669"/>
    <property type="project" value="InterPro"/>
</dbReference>
<dbReference type="InterPro" id="IPR019480">
    <property type="entry name" value="Dihydroorotate_DH_Fe-S-bd"/>
</dbReference>
<accession>A0A6N3F263</accession>
<dbReference type="Gene3D" id="2.40.30.10">
    <property type="entry name" value="Translation factors"/>
    <property type="match status" value="1"/>
</dbReference>
<dbReference type="SUPFAM" id="SSF63380">
    <property type="entry name" value="Riboflavin synthase domain-like"/>
    <property type="match status" value="1"/>
</dbReference>
<dbReference type="Pfam" id="PF10418">
    <property type="entry name" value="DHODB_Fe-S_bind"/>
    <property type="match status" value="1"/>
</dbReference>
<dbReference type="PROSITE" id="PS51384">
    <property type="entry name" value="FAD_FR"/>
    <property type="match status" value="1"/>
</dbReference>
<keyword evidence="1" id="KW-0411">Iron-sulfur</keyword>
<dbReference type="CDD" id="cd06221">
    <property type="entry name" value="sulfite_reductase_like"/>
    <property type="match status" value="1"/>
</dbReference>
<dbReference type="InterPro" id="IPR012165">
    <property type="entry name" value="Cyt_c3_hydrogenase_gsu"/>
</dbReference>
<dbReference type="PANTHER" id="PTHR43513">
    <property type="entry name" value="DIHYDROOROTATE DEHYDROGENASE B (NAD(+)), ELECTRON TRANSFER SUBUNIT"/>
    <property type="match status" value="1"/>
</dbReference>
<comment type="cofactor">
    <cofactor evidence="1">
        <name>[2Fe-2S] cluster</name>
        <dbReference type="ChEBI" id="CHEBI:190135"/>
    </cofactor>
    <text evidence="1">Binds 1 [2Fe-2S] cluster per subunit.</text>
</comment>
<dbReference type="Pfam" id="PF00175">
    <property type="entry name" value="NAD_binding_1"/>
    <property type="match status" value="1"/>
</dbReference>
<dbReference type="PIRSF" id="PIRSF006816">
    <property type="entry name" value="Cyc3_hyd_g"/>
    <property type="match status" value="1"/>
</dbReference>
<feature type="binding site" evidence="1">
    <location>
        <position position="231"/>
    </location>
    <ligand>
        <name>[2Fe-2S] cluster</name>
        <dbReference type="ChEBI" id="CHEBI:190135"/>
    </ligand>
</feature>
<dbReference type="GO" id="GO:0050660">
    <property type="term" value="F:flavin adenine dinucleotide binding"/>
    <property type="evidence" value="ECO:0007669"/>
    <property type="project" value="InterPro"/>
</dbReference>
<dbReference type="InterPro" id="IPR050353">
    <property type="entry name" value="PyrK_electron_transfer"/>
</dbReference>
<dbReference type="InterPro" id="IPR017927">
    <property type="entry name" value="FAD-bd_FR_type"/>
</dbReference>
<organism evidence="3">
    <name type="scientific">Intestinibacter bartlettii</name>
    <dbReference type="NCBI Taxonomy" id="261299"/>
    <lineage>
        <taxon>Bacteria</taxon>
        <taxon>Bacillati</taxon>
        <taxon>Bacillota</taxon>
        <taxon>Clostridia</taxon>
        <taxon>Peptostreptococcales</taxon>
        <taxon>Peptostreptococcaceae</taxon>
        <taxon>Intestinibacter</taxon>
    </lineage>
</organism>
<reference evidence="3" key="1">
    <citation type="submission" date="2019-11" db="EMBL/GenBank/DDBJ databases">
        <authorList>
            <person name="Feng L."/>
        </authorList>
    </citation>
    <scope>NUCLEOTIDE SEQUENCE</scope>
    <source>
        <strain evidence="3">IbartlettiiLFYP30</strain>
    </source>
</reference>
<dbReference type="NCBIfam" id="TIGR02911">
    <property type="entry name" value="sulfite_red_B"/>
    <property type="match status" value="1"/>
</dbReference>
<dbReference type="EMBL" id="CACRUE010000039">
    <property type="protein sequence ID" value="VYU46095.1"/>
    <property type="molecule type" value="Genomic_DNA"/>
</dbReference>
<feature type="binding site" evidence="1">
    <location>
        <position position="239"/>
    </location>
    <ligand>
        <name>[2Fe-2S] cluster</name>
        <dbReference type="ChEBI" id="CHEBI:190135"/>
    </ligand>
</feature>
<feature type="binding site" evidence="1">
    <location>
        <position position="247"/>
    </location>
    <ligand>
        <name>[2Fe-2S] cluster</name>
        <dbReference type="ChEBI" id="CHEBI:190135"/>
    </ligand>
</feature>
<evidence type="ECO:0000256" key="1">
    <source>
        <dbReference type="PIRSR" id="PIRSR006816-2"/>
    </source>
</evidence>
<dbReference type="AlphaFoldDB" id="A0A6N3F263"/>
<dbReference type="PANTHER" id="PTHR43513:SF1">
    <property type="entry name" value="ANAEROBIC SULFITE REDUCTASE SUBUNIT B"/>
    <property type="match status" value="1"/>
</dbReference>
<keyword evidence="1" id="KW-0001">2Fe-2S</keyword>
<dbReference type="RefSeq" id="WP_024038424.1">
    <property type="nucleotide sequence ID" value="NZ_CACRUE010000039.1"/>
</dbReference>
<dbReference type="GO" id="GO:0016491">
    <property type="term" value="F:oxidoreductase activity"/>
    <property type="evidence" value="ECO:0007669"/>
    <property type="project" value="InterPro"/>
</dbReference>
<feature type="domain" description="FAD-binding FR-type" evidence="2">
    <location>
        <begin position="1"/>
        <end position="96"/>
    </location>
</feature>
<protein>
    <submittedName>
        <fullName evidence="3">Anaerobic sulfite reductase subunit B</fullName>
    </submittedName>
</protein>
<gene>
    <name evidence="3" type="primary">asrB</name>
    <name evidence="3" type="ORF">IBLFYP30_02772</name>
</gene>
<dbReference type="InterPro" id="IPR039261">
    <property type="entry name" value="FNR_nucleotide-bd"/>
</dbReference>
<dbReference type="Gene3D" id="3.40.50.80">
    <property type="entry name" value="Nucleotide-binding domain of ferredoxin-NADP reductase (FNR) module"/>
    <property type="match status" value="1"/>
</dbReference>
<evidence type="ECO:0000259" key="2">
    <source>
        <dbReference type="PROSITE" id="PS51384"/>
    </source>
</evidence>
<dbReference type="GO" id="GO:0051537">
    <property type="term" value="F:2 iron, 2 sulfur cluster binding"/>
    <property type="evidence" value="ECO:0007669"/>
    <property type="project" value="UniProtKB-KW"/>
</dbReference>
<evidence type="ECO:0000313" key="3">
    <source>
        <dbReference type="EMBL" id="VYU46095.1"/>
    </source>
</evidence>
<dbReference type="InterPro" id="IPR001433">
    <property type="entry name" value="OxRdtase_FAD/NAD-bd"/>
</dbReference>
<dbReference type="InterPro" id="IPR014260">
    <property type="entry name" value="Sulphite_reductase_B"/>
</dbReference>
<name>A0A6N3F263_9FIRM</name>
<sequence length="263" mass="29805">MNSYIPKVAKIIDLIKHTEKEWTFRVECDTKNVLPGKFFEISMPKYGESPISVSGYGEDYIDFTIRNVGKVTSEIFKYEVGDSLLIRGPYGNGFNLENYVGRELTVVAGGSALAPVRGIVEYVYQNPNKFNNFNLIVGFRTINDALFKDDLKRWTEKLNVIVTVDKETEGYDGFVGLVTKYIPDLKIEDVDNFSCAVVGPPMMMKFTVGEFLKRNVAEENIWVSYERKMCCGLGKCGHCKMDESYICLDGPVYDYSKAKTLID</sequence>
<dbReference type="SUPFAM" id="SSF52343">
    <property type="entry name" value="Ferredoxin reductase-like, C-terminal NADP-linked domain"/>
    <property type="match status" value="1"/>
</dbReference>
<dbReference type="InterPro" id="IPR017938">
    <property type="entry name" value="Riboflavin_synthase-like_b-brl"/>
</dbReference>
<keyword evidence="1" id="KW-0479">Metal-binding</keyword>
<keyword evidence="1" id="KW-0408">Iron</keyword>